<accession>A0A2N9FFZ9</accession>
<feature type="region of interest" description="Disordered" evidence="1">
    <location>
        <begin position="214"/>
        <end position="266"/>
    </location>
</feature>
<feature type="compositionally biased region" description="Basic residues" evidence="1">
    <location>
        <begin position="233"/>
        <end position="245"/>
    </location>
</feature>
<evidence type="ECO:0008006" key="3">
    <source>
        <dbReference type="Google" id="ProtNLM"/>
    </source>
</evidence>
<evidence type="ECO:0000256" key="1">
    <source>
        <dbReference type="SAM" id="MobiDB-lite"/>
    </source>
</evidence>
<feature type="region of interest" description="Disordered" evidence="1">
    <location>
        <begin position="177"/>
        <end position="201"/>
    </location>
</feature>
<protein>
    <recommendedName>
        <fullName evidence="3">Aminotransferase-like plant mobile domain-containing protein</fullName>
    </recommendedName>
</protein>
<dbReference type="EMBL" id="OIVN01000819">
    <property type="protein sequence ID" value="SPC86035.1"/>
    <property type="molecule type" value="Genomic_DNA"/>
</dbReference>
<organism evidence="2">
    <name type="scientific">Fagus sylvatica</name>
    <name type="common">Beechnut</name>
    <dbReference type="NCBI Taxonomy" id="28930"/>
    <lineage>
        <taxon>Eukaryota</taxon>
        <taxon>Viridiplantae</taxon>
        <taxon>Streptophyta</taxon>
        <taxon>Embryophyta</taxon>
        <taxon>Tracheophyta</taxon>
        <taxon>Spermatophyta</taxon>
        <taxon>Magnoliopsida</taxon>
        <taxon>eudicotyledons</taxon>
        <taxon>Gunneridae</taxon>
        <taxon>Pentapetalae</taxon>
        <taxon>rosids</taxon>
        <taxon>fabids</taxon>
        <taxon>Fagales</taxon>
        <taxon>Fagaceae</taxon>
        <taxon>Fagus</taxon>
    </lineage>
</organism>
<name>A0A2N9FFZ9_FAGSY</name>
<dbReference type="AlphaFoldDB" id="A0A2N9FFZ9"/>
<proteinExistence type="predicted"/>
<sequence>MLEVMLATWNVNEHAFKVGDKLIPFTLYDVALILGLPVTGESIDYSKSYGVGLVETLLVTHLKTACPTRTKLVTLLSKPSTKVPDKVICVLLAIPWEQQESVVQEAMETLQETHVGSNTTIRHDGAGPSNTTHMPSNQCQLQFQVERTEWKALARHIQQLEDELTRVKGMLATVMESRPTVELNQPPPKEKDEQNHLPPIQNKPLEEDVEQNQLPIPTEKTPIVDLSSSPSKAAKRGKPTKKKAKAAMVDLASSPSKGSREADLPKMKGRQPWWTWQTHHPREQWWIWGVHRLRGFHS</sequence>
<reference evidence="2" key="1">
    <citation type="submission" date="2018-02" db="EMBL/GenBank/DDBJ databases">
        <authorList>
            <person name="Cohen D.B."/>
            <person name="Kent A.D."/>
        </authorList>
    </citation>
    <scope>NUCLEOTIDE SEQUENCE</scope>
</reference>
<gene>
    <name evidence="2" type="ORF">FSB_LOCUS13917</name>
</gene>
<evidence type="ECO:0000313" key="2">
    <source>
        <dbReference type="EMBL" id="SPC86035.1"/>
    </source>
</evidence>